<feature type="region of interest" description="Disordered" evidence="2">
    <location>
        <begin position="668"/>
        <end position="773"/>
    </location>
</feature>
<proteinExistence type="predicted"/>
<dbReference type="GO" id="GO:0003676">
    <property type="term" value="F:nucleic acid binding"/>
    <property type="evidence" value="ECO:0007669"/>
    <property type="project" value="InterPro"/>
</dbReference>
<dbReference type="AlphaFoldDB" id="A0A6A2ZLQ2"/>
<keyword evidence="5" id="KW-1185">Reference proteome</keyword>
<keyword evidence="1" id="KW-0862">Zinc</keyword>
<dbReference type="PROSITE" id="PS50158">
    <property type="entry name" value="ZF_CCHC"/>
    <property type="match status" value="1"/>
</dbReference>
<organism evidence="4 5">
    <name type="scientific">Hibiscus syriacus</name>
    <name type="common">Rose of Sharon</name>
    <dbReference type="NCBI Taxonomy" id="106335"/>
    <lineage>
        <taxon>Eukaryota</taxon>
        <taxon>Viridiplantae</taxon>
        <taxon>Streptophyta</taxon>
        <taxon>Embryophyta</taxon>
        <taxon>Tracheophyta</taxon>
        <taxon>Spermatophyta</taxon>
        <taxon>Magnoliopsida</taxon>
        <taxon>eudicotyledons</taxon>
        <taxon>Gunneridae</taxon>
        <taxon>Pentapetalae</taxon>
        <taxon>rosids</taxon>
        <taxon>malvids</taxon>
        <taxon>Malvales</taxon>
        <taxon>Malvaceae</taxon>
        <taxon>Malvoideae</taxon>
        <taxon>Hibiscus</taxon>
    </lineage>
</organism>
<dbReference type="InterPro" id="IPR001878">
    <property type="entry name" value="Znf_CCHC"/>
</dbReference>
<feature type="region of interest" description="Disordered" evidence="2">
    <location>
        <begin position="254"/>
        <end position="274"/>
    </location>
</feature>
<feature type="domain" description="CCHC-type" evidence="3">
    <location>
        <begin position="699"/>
        <end position="713"/>
    </location>
</feature>
<comment type="caution">
    <text evidence="4">The sequence shown here is derived from an EMBL/GenBank/DDBJ whole genome shotgun (WGS) entry which is preliminary data.</text>
</comment>
<dbReference type="InterPro" id="IPR018289">
    <property type="entry name" value="MULE_transposase_dom"/>
</dbReference>
<feature type="compositionally biased region" description="Basic and acidic residues" evidence="2">
    <location>
        <begin position="165"/>
        <end position="197"/>
    </location>
</feature>
<dbReference type="Proteomes" id="UP000436088">
    <property type="component" value="Unassembled WGS sequence"/>
</dbReference>
<feature type="region of interest" description="Disordered" evidence="2">
    <location>
        <begin position="786"/>
        <end position="811"/>
    </location>
</feature>
<protein>
    <recommendedName>
        <fullName evidence="3">CCHC-type domain-containing protein</fullName>
    </recommendedName>
</protein>
<keyword evidence="1" id="KW-0479">Metal-binding</keyword>
<dbReference type="GO" id="GO:0008270">
    <property type="term" value="F:zinc ion binding"/>
    <property type="evidence" value="ECO:0007669"/>
    <property type="project" value="UniProtKB-KW"/>
</dbReference>
<evidence type="ECO:0000313" key="4">
    <source>
        <dbReference type="EMBL" id="KAE8692072.1"/>
    </source>
</evidence>
<evidence type="ECO:0000259" key="3">
    <source>
        <dbReference type="PROSITE" id="PS50158"/>
    </source>
</evidence>
<evidence type="ECO:0000313" key="5">
    <source>
        <dbReference type="Proteomes" id="UP000436088"/>
    </source>
</evidence>
<evidence type="ECO:0000256" key="2">
    <source>
        <dbReference type="SAM" id="MobiDB-lite"/>
    </source>
</evidence>
<sequence>MKFTGNKIAYFDLCDYDTISLLDFCEMMEQILVLTPLQLFWLLPNAKLTESSIMSLGIDSGVMKMVQSLPRNIYIHIYAQVKGITESGCYESGGVEVDNAESGDVEMDNAESGVAEMDTAKMGSVERDNAEMGSVERDNAESGGVEMDSAESDGVEMDNAKMGSVKRDNVEMGSVERDNAKMDKSSNEGVRGTKADFEEVVVEEENNGSNESDSDFQETDGENSFDDEESLPSMVEEDVINILGDMGRHEFNNRSDEMFDSSPVNSRELYSDRDSDSDARSIFHEFNKETDMEKPKFQKGMMFCSKETLKEAIRQYGMVNRTTVLFKVNDNKRLQIKTYESEHTCAKLLKNKNVSYRFIGMKYIQKFMSDMNYSLTSLKQDVMTDYGTVCYLTKCGRAREHALEMIQAVGTDANGRIYPIAYAVVESENQYSWLWFLEILGRDLDIDNSYGWCFMSDRQKVLVEAVAELFPNAEARNCVRHIYANLKKDHKGKALKDALWRAARATYGREFQDVITELKTLSNDAFEWLKHLNPQQWSKAHFSTTTKSDMLLNNLCECFNKIILEARDKPILTMMELIRTKIIRRIVCRYEAAENINGSLCPNIQKKLNIVIDQATRCWATHAGGLKYQVECGPGNQHVVDMGSHSCSCRKWDLTGIPSYTASRIEKTAWKANQKKRKEADERNKNGPKLSKKGLMGNCSKCGKPGHNKRTCRGEVGGNRSLNQHESGSNQPHAPDQPSQHSTPMQRQARTIQPTRQQVLRPKLPTMRPLNPPTTVRWMIAPSITDHAMPGSQESFVSNPHNQDLHTTSKE</sequence>
<feature type="compositionally biased region" description="Acidic residues" evidence="2">
    <location>
        <begin position="198"/>
        <end position="233"/>
    </location>
</feature>
<dbReference type="EMBL" id="VEPZ02001140">
    <property type="protein sequence ID" value="KAE8692072.1"/>
    <property type="molecule type" value="Genomic_DNA"/>
</dbReference>
<feature type="compositionally biased region" description="Polar residues" evidence="2">
    <location>
        <begin position="792"/>
        <end position="802"/>
    </location>
</feature>
<feature type="compositionally biased region" description="Polar residues" evidence="2">
    <location>
        <begin position="720"/>
        <end position="758"/>
    </location>
</feature>
<feature type="compositionally biased region" description="Basic and acidic residues" evidence="2">
    <location>
        <begin position="126"/>
        <end position="140"/>
    </location>
</feature>
<gene>
    <name evidence="4" type="ORF">F3Y22_tig00110860pilonHSYRG00042</name>
</gene>
<accession>A0A6A2ZLQ2</accession>
<dbReference type="PANTHER" id="PTHR31973:SF187">
    <property type="entry name" value="MUTATOR TRANSPOSASE MUDRA PROTEIN"/>
    <property type="match status" value="1"/>
</dbReference>
<keyword evidence="1" id="KW-0863">Zinc-finger</keyword>
<reference evidence="4" key="1">
    <citation type="submission" date="2019-09" db="EMBL/GenBank/DDBJ databases">
        <title>Draft genome information of white flower Hibiscus syriacus.</title>
        <authorList>
            <person name="Kim Y.-M."/>
        </authorList>
    </citation>
    <scope>NUCLEOTIDE SEQUENCE [LARGE SCALE GENOMIC DNA]</scope>
    <source>
        <strain evidence="4">YM2019G1</strain>
    </source>
</reference>
<feature type="region of interest" description="Disordered" evidence="2">
    <location>
        <begin position="126"/>
        <end position="233"/>
    </location>
</feature>
<evidence type="ECO:0000256" key="1">
    <source>
        <dbReference type="PROSITE-ProRule" id="PRU00047"/>
    </source>
</evidence>
<dbReference type="PANTHER" id="PTHR31973">
    <property type="entry name" value="POLYPROTEIN, PUTATIVE-RELATED"/>
    <property type="match status" value="1"/>
</dbReference>
<name>A0A6A2ZLQ2_HIBSY</name>
<dbReference type="Pfam" id="PF10551">
    <property type="entry name" value="MULE"/>
    <property type="match status" value="1"/>
</dbReference>